<proteinExistence type="predicted"/>
<organism evidence="1 2">
    <name type="scientific">Hydnum rufescens UP504</name>
    <dbReference type="NCBI Taxonomy" id="1448309"/>
    <lineage>
        <taxon>Eukaryota</taxon>
        <taxon>Fungi</taxon>
        <taxon>Dikarya</taxon>
        <taxon>Basidiomycota</taxon>
        <taxon>Agaricomycotina</taxon>
        <taxon>Agaricomycetes</taxon>
        <taxon>Cantharellales</taxon>
        <taxon>Hydnaceae</taxon>
        <taxon>Hydnum</taxon>
    </lineage>
</organism>
<evidence type="ECO:0000313" key="1">
    <source>
        <dbReference type="EMBL" id="KAF9520778.1"/>
    </source>
</evidence>
<reference evidence="1" key="1">
    <citation type="journal article" date="2020" name="Nat. Commun.">
        <title>Large-scale genome sequencing of mycorrhizal fungi provides insights into the early evolution of symbiotic traits.</title>
        <authorList>
            <person name="Miyauchi S."/>
            <person name="Kiss E."/>
            <person name="Kuo A."/>
            <person name="Drula E."/>
            <person name="Kohler A."/>
            <person name="Sanchez-Garcia M."/>
            <person name="Morin E."/>
            <person name="Andreopoulos B."/>
            <person name="Barry K.W."/>
            <person name="Bonito G."/>
            <person name="Buee M."/>
            <person name="Carver A."/>
            <person name="Chen C."/>
            <person name="Cichocki N."/>
            <person name="Clum A."/>
            <person name="Culley D."/>
            <person name="Crous P.W."/>
            <person name="Fauchery L."/>
            <person name="Girlanda M."/>
            <person name="Hayes R.D."/>
            <person name="Keri Z."/>
            <person name="LaButti K."/>
            <person name="Lipzen A."/>
            <person name="Lombard V."/>
            <person name="Magnuson J."/>
            <person name="Maillard F."/>
            <person name="Murat C."/>
            <person name="Nolan M."/>
            <person name="Ohm R.A."/>
            <person name="Pangilinan J."/>
            <person name="Pereira M.F."/>
            <person name="Perotto S."/>
            <person name="Peter M."/>
            <person name="Pfister S."/>
            <person name="Riley R."/>
            <person name="Sitrit Y."/>
            <person name="Stielow J.B."/>
            <person name="Szollosi G."/>
            <person name="Zifcakova L."/>
            <person name="Stursova M."/>
            <person name="Spatafora J.W."/>
            <person name="Tedersoo L."/>
            <person name="Vaario L.M."/>
            <person name="Yamada A."/>
            <person name="Yan M."/>
            <person name="Wang P."/>
            <person name="Xu J."/>
            <person name="Bruns T."/>
            <person name="Baldrian P."/>
            <person name="Vilgalys R."/>
            <person name="Dunand C."/>
            <person name="Henrissat B."/>
            <person name="Grigoriev I.V."/>
            <person name="Hibbett D."/>
            <person name="Nagy L.G."/>
            <person name="Martin F.M."/>
        </authorList>
    </citation>
    <scope>NUCLEOTIDE SEQUENCE</scope>
    <source>
        <strain evidence="1">UP504</strain>
    </source>
</reference>
<evidence type="ECO:0000313" key="2">
    <source>
        <dbReference type="Proteomes" id="UP000886523"/>
    </source>
</evidence>
<keyword evidence="2" id="KW-1185">Reference proteome</keyword>
<dbReference type="EMBL" id="MU128910">
    <property type="protein sequence ID" value="KAF9520778.1"/>
    <property type="molecule type" value="Genomic_DNA"/>
</dbReference>
<sequence length="52" mass="5975">MDNDRISSFGFSLAHEYQEAGNDEALWNYEPKLLLPFRFVASSFHCISLPLP</sequence>
<dbReference type="Proteomes" id="UP000886523">
    <property type="component" value="Unassembled WGS sequence"/>
</dbReference>
<name>A0A9P6E2C2_9AGAM</name>
<gene>
    <name evidence="1" type="ORF">BS47DRAFT_1335449</name>
</gene>
<protein>
    <submittedName>
        <fullName evidence="1">Uncharacterized protein</fullName>
    </submittedName>
</protein>
<dbReference type="AlphaFoldDB" id="A0A9P6E2C2"/>
<comment type="caution">
    <text evidence="1">The sequence shown here is derived from an EMBL/GenBank/DDBJ whole genome shotgun (WGS) entry which is preliminary data.</text>
</comment>
<accession>A0A9P6E2C2</accession>